<dbReference type="Proteomes" id="UP000694414">
    <property type="component" value="Unplaced"/>
</dbReference>
<dbReference type="AlphaFoldDB" id="A0A8C8YWF2"/>
<proteinExistence type="predicted"/>
<dbReference type="Ensembl" id="ENSPSMT00000009734.1">
    <property type="protein sequence ID" value="ENSPSMP00000008264.1"/>
    <property type="gene ID" value="ENSPSMG00000006111.1"/>
</dbReference>
<reference evidence="2" key="1">
    <citation type="submission" date="2025-08" db="UniProtKB">
        <authorList>
            <consortium name="Ensembl"/>
        </authorList>
    </citation>
    <scope>IDENTIFICATION</scope>
</reference>
<feature type="compositionally biased region" description="Pro residues" evidence="1">
    <location>
        <begin position="78"/>
        <end position="89"/>
    </location>
</feature>
<name>A0A8C8YWF2_PROSS</name>
<gene>
    <name evidence="2" type="primary">C3orf22</name>
</gene>
<protein>
    <submittedName>
        <fullName evidence="2">Chromosome 3 open reading frame 22</fullName>
    </submittedName>
</protein>
<evidence type="ECO:0000313" key="2">
    <source>
        <dbReference type="Ensembl" id="ENSPSMP00000008264.1"/>
    </source>
</evidence>
<dbReference type="GeneTree" id="ENSGT00390000004778"/>
<sequence length="133" mass="14828">MDSGTQKKTRQSKARRNKAQELFAKTFPYRFSWGTEPSPEPPQRREAVTSPARARLPLQRTLVPTRSIPVPGLGAPDFTPPPSSPRPPWPPQCHLWELKLLSHRFPRRGALELALLLTDGEQPCATKAPGTST</sequence>
<organism evidence="2 3">
    <name type="scientific">Prolemur simus</name>
    <name type="common">Greater bamboo lemur</name>
    <name type="synonym">Hapalemur simus</name>
    <dbReference type="NCBI Taxonomy" id="1328070"/>
    <lineage>
        <taxon>Eukaryota</taxon>
        <taxon>Metazoa</taxon>
        <taxon>Chordata</taxon>
        <taxon>Craniata</taxon>
        <taxon>Vertebrata</taxon>
        <taxon>Euteleostomi</taxon>
        <taxon>Mammalia</taxon>
        <taxon>Eutheria</taxon>
        <taxon>Euarchontoglires</taxon>
        <taxon>Primates</taxon>
        <taxon>Strepsirrhini</taxon>
        <taxon>Lemuriformes</taxon>
        <taxon>Lemuridae</taxon>
        <taxon>Prolemur</taxon>
    </lineage>
</organism>
<keyword evidence="3" id="KW-1185">Reference proteome</keyword>
<evidence type="ECO:0000313" key="3">
    <source>
        <dbReference type="Proteomes" id="UP000694414"/>
    </source>
</evidence>
<dbReference type="PANTHER" id="PTHR37875">
    <property type="entry name" value="HYPOTHETICAL PROTEIN LOC685964"/>
    <property type="match status" value="1"/>
</dbReference>
<dbReference type="PANTHER" id="PTHR37875:SF1">
    <property type="entry name" value="CHROMOSOME 3 OPEN READING FRAME 22"/>
    <property type="match status" value="1"/>
</dbReference>
<accession>A0A8C8YWF2</accession>
<reference evidence="2" key="2">
    <citation type="submission" date="2025-09" db="UniProtKB">
        <authorList>
            <consortium name="Ensembl"/>
        </authorList>
    </citation>
    <scope>IDENTIFICATION</scope>
</reference>
<feature type="region of interest" description="Disordered" evidence="1">
    <location>
        <begin position="32"/>
        <end position="89"/>
    </location>
</feature>
<dbReference type="GO" id="GO:0005737">
    <property type="term" value="C:cytoplasm"/>
    <property type="evidence" value="ECO:0007669"/>
    <property type="project" value="Ensembl"/>
</dbReference>
<evidence type="ECO:0000256" key="1">
    <source>
        <dbReference type="SAM" id="MobiDB-lite"/>
    </source>
</evidence>
<dbReference type="InterPro" id="IPR038782">
    <property type="entry name" value="C3orf22"/>
</dbReference>